<dbReference type="SUPFAM" id="SSF53223">
    <property type="entry name" value="Aminoacid dehydrogenase-like, N-terminal domain"/>
    <property type="match status" value="1"/>
</dbReference>
<dbReference type="EMBL" id="PYYB01000003">
    <property type="protein sequence ID" value="PTL55633.1"/>
    <property type="molecule type" value="Genomic_DNA"/>
</dbReference>
<dbReference type="GO" id="GO:0006538">
    <property type="term" value="P:L-glutamate catabolic process"/>
    <property type="evidence" value="ECO:0007669"/>
    <property type="project" value="InterPro"/>
</dbReference>
<dbReference type="InterPro" id="IPR049058">
    <property type="entry name" value="NAD_Glu_DH_HM2"/>
</dbReference>
<dbReference type="Pfam" id="PF05088">
    <property type="entry name" value="Bac_GDH_CD"/>
    <property type="match status" value="1"/>
</dbReference>
<dbReference type="InterPro" id="IPR007780">
    <property type="entry name" value="NAD_Glu_DH_bac"/>
</dbReference>
<feature type="domain" description="NAD-glutamate dehydrogenase catalytic" evidence="1">
    <location>
        <begin position="676"/>
        <end position="1165"/>
    </location>
</feature>
<feature type="domain" description="NAD-glutamate dehydrogenase N-terminal ACT1" evidence="3">
    <location>
        <begin position="37"/>
        <end position="162"/>
    </location>
</feature>
<evidence type="ECO:0000313" key="7">
    <source>
        <dbReference type="Proteomes" id="UP000240739"/>
    </source>
</evidence>
<dbReference type="PANTHER" id="PTHR43403:SF1">
    <property type="entry name" value="NAD-SPECIFIC GLUTAMATE DEHYDROGENASE"/>
    <property type="match status" value="1"/>
</dbReference>
<dbReference type="RefSeq" id="WP_107570676.1">
    <property type="nucleotide sequence ID" value="NZ_PYYB01000003.1"/>
</dbReference>
<evidence type="ECO:0000313" key="6">
    <source>
        <dbReference type="EMBL" id="PTL55633.1"/>
    </source>
</evidence>
<dbReference type="InterPro" id="IPR036291">
    <property type="entry name" value="NAD(P)-bd_dom_sf"/>
</dbReference>
<dbReference type="InterPro" id="IPR049062">
    <property type="entry name" value="NAD_Glu_DH_ACT2"/>
</dbReference>
<dbReference type="GO" id="GO:0004352">
    <property type="term" value="F:glutamate dehydrogenase (NAD+) activity"/>
    <property type="evidence" value="ECO:0007669"/>
    <property type="project" value="InterPro"/>
</dbReference>
<evidence type="ECO:0000259" key="1">
    <source>
        <dbReference type="Pfam" id="PF05088"/>
    </source>
</evidence>
<dbReference type="InterPro" id="IPR028971">
    <property type="entry name" value="NAD-GDH_cat"/>
</dbReference>
<evidence type="ECO:0000259" key="2">
    <source>
        <dbReference type="Pfam" id="PF21074"/>
    </source>
</evidence>
<dbReference type="Pfam" id="PF21079">
    <property type="entry name" value="GDH_HM2"/>
    <property type="match status" value="1"/>
</dbReference>
<dbReference type="InterPro" id="IPR046346">
    <property type="entry name" value="Aminoacid_DH-like_N_sf"/>
</dbReference>
<dbReference type="Proteomes" id="UP000240739">
    <property type="component" value="Unassembled WGS sequence"/>
</dbReference>
<dbReference type="SUPFAM" id="SSF51735">
    <property type="entry name" value="NAD(P)-binding Rossmann-fold domains"/>
    <property type="match status" value="1"/>
</dbReference>
<dbReference type="InterPro" id="IPR024727">
    <property type="entry name" value="NAD_Glu_DH_N_ACT1"/>
</dbReference>
<gene>
    <name evidence="6" type="ORF">C7Y72_18535</name>
</gene>
<dbReference type="OrthoDB" id="9758052at2"/>
<dbReference type="InterPro" id="IPR049056">
    <property type="entry name" value="NAD_Glu_DH_HM3"/>
</dbReference>
<dbReference type="PANTHER" id="PTHR43403">
    <property type="entry name" value="NAD-SPECIFIC GLUTAMATE DEHYDROGENASE"/>
    <property type="match status" value="1"/>
</dbReference>
<dbReference type="Gene3D" id="3.40.50.720">
    <property type="entry name" value="NAD(P)-binding Rossmann-like Domain"/>
    <property type="match status" value="1"/>
</dbReference>
<comment type="caution">
    <text evidence="6">The sequence shown here is derived from an EMBL/GenBank/DDBJ whole genome shotgun (WGS) entry which is preliminary data.</text>
</comment>
<dbReference type="InterPro" id="IPR049059">
    <property type="entry name" value="NAD_Glu_DH_HM1"/>
</dbReference>
<feature type="domain" description="NAD-glutamate dehydrogenase ACT2" evidence="4">
    <location>
        <begin position="357"/>
        <end position="445"/>
    </location>
</feature>
<dbReference type="InterPro" id="IPR048381">
    <property type="entry name" value="GDH_C"/>
</dbReference>
<dbReference type="Pfam" id="PF21077">
    <property type="entry name" value="GDH_ACT3"/>
    <property type="match status" value="1"/>
</dbReference>
<evidence type="ECO:0000259" key="4">
    <source>
        <dbReference type="Pfam" id="PF21076"/>
    </source>
</evidence>
<feature type="domain" description="NAD-specific glutamate dehydrogenase C-terminal" evidence="2">
    <location>
        <begin position="1211"/>
        <end position="1544"/>
    </location>
</feature>
<protein>
    <submittedName>
        <fullName evidence="6">NAD-glutamate dehydrogenase</fullName>
    </submittedName>
</protein>
<feature type="domain" description="NAD-glutamate dehydrogenase ACT3" evidence="5">
    <location>
        <begin position="513"/>
        <end position="578"/>
    </location>
</feature>
<organism evidence="6 7">
    <name type="scientific">Paraconexibacter algicola</name>
    <dbReference type="NCBI Taxonomy" id="2133960"/>
    <lineage>
        <taxon>Bacteria</taxon>
        <taxon>Bacillati</taxon>
        <taxon>Actinomycetota</taxon>
        <taxon>Thermoleophilia</taxon>
        <taxon>Solirubrobacterales</taxon>
        <taxon>Paraconexibacteraceae</taxon>
        <taxon>Paraconexibacter</taxon>
    </lineage>
</organism>
<evidence type="ECO:0000259" key="3">
    <source>
        <dbReference type="Pfam" id="PF21075"/>
    </source>
</evidence>
<name>A0A2T4UDQ6_9ACTN</name>
<dbReference type="InterPro" id="IPR049064">
    <property type="entry name" value="NAD_Glu_DH_ACT3"/>
</dbReference>
<evidence type="ECO:0000259" key="5">
    <source>
        <dbReference type="Pfam" id="PF21077"/>
    </source>
</evidence>
<dbReference type="Pfam" id="PF21076">
    <property type="entry name" value="GDH_ACT2"/>
    <property type="match status" value="1"/>
</dbReference>
<dbReference type="Pfam" id="PF21074">
    <property type="entry name" value="GDH_C"/>
    <property type="match status" value="1"/>
</dbReference>
<dbReference type="GO" id="GO:0004069">
    <property type="term" value="F:L-aspartate:2-oxoglutarate aminotransferase activity"/>
    <property type="evidence" value="ECO:0007669"/>
    <property type="project" value="InterPro"/>
</dbReference>
<dbReference type="PIRSF" id="PIRSF036761">
    <property type="entry name" value="GDH_Mll4104"/>
    <property type="match status" value="1"/>
</dbReference>
<dbReference type="Pfam" id="PF21078">
    <property type="entry name" value="GDH_HM3"/>
    <property type="match status" value="1"/>
</dbReference>
<dbReference type="Pfam" id="PF21073">
    <property type="entry name" value="GDH_HM1"/>
    <property type="match status" value="1"/>
</dbReference>
<dbReference type="Pfam" id="PF21075">
    <property type="entry name" value="GDH_ACT1"/>
    <property type="match status" value="1"/>
</dbReference>
<proteinExistence type="predicted"/>
<sequence length="1549" mass="167571">MEETVTAALGSEASQHGIDADALRAFAERYLRRRATEPQDAAAVAAEVRGAFLLADGRGTAPSAVRAHTPSVSQDGYEATGSVLETNTDDLPFLVDSVVAEIEAQGVPVRSTSHPILGVRRDAEGRIVAVGAPGEDLHAESVIHVAMDRRLTPEELARLEDGVADVLAAVARAVSDFPAMCDSLLTAADELQAGGDPDDAEAAEFLRWVADEHFVLIGHRGTETAPLGLLAEDAPRRVALDAAPADGNGAVTVRKGADRSPVHRRVRLDELHVRDAGVFVGLFTSRADAEPAGRVPLLRHKLRRILAAEDLAEGSHDWKAAVALYESFPKDLLFGSSTEALRGLVVELLGLAPSAVRVLGRRETDRRHAALLAVVPRASYDAGVRDDVRELVRGVLRADEVAVDEVLGEGDHVRLHVGAYAAGGLPELDLAELERGVAALSRTWDDRLRDVLVTAHGDERGRLLHARWAGRLPSSYKARTEPQAAVADVDALEDLRRRSADLAVHLRTEAGIGNDPTLTRLTVVRRGDKAELSAVMPVLEHLGLRVVEERPTRLVHDEEAWLQDFGVLGPDDRPLDLERCGERVAACVRAVLRGEAESDDLHRLVVLTDLSHDRLEALRAYRRYRQRIGSRFTEAYQNEVIAQNAQLTQRLVELFELRFDPSREPDPEAERALRAEIDERLDAVVSLDHDRILRNQLGVIDATLRTNAYVPGRGALAFKLRSADVPALPSPPPLVEIFVCGDEVEGIHIRGGRIARGGLRWSDRQDYRTEVWGLMRAQMVKNAVIVPTGAKGGFYLRRPPADPASLREAVRRGYETYINALLDLSDDRDGDRVVPPAHVRRYDDDDPYLVVAADKGTATFSDVANGIAQGRGFWLDDAFASGGSAGYDHKALGITARGAWESVKRHFRELGVDPERDPVTVVGIGDMSGDVFGNGMLLSRSLRLVAAYDHRHVFLDPDPGDPAAAWAERRRLFDRPGSTWDDYDRELISPGGGVFPRTAKRIPLSDEIRRALAIDDVELAPADLIRAVLRAPVDLLFNGGIGTVVKASTESDADAQDRSSDAIRVDARDLRVRVVGEGGNLGFTQRARVEAARSGILVNADFIDNSAGVDCSDHEVNLKILLGLLEQDPQDGMTRPERDALLADVTGDVTAHVLQNSFLQAQIITQEERRSAEELLAYEDLMLDLERGGMLDRALERLPSSEELAERRSAGQGLLRPEIAVLLALAKQQLADTLLADGLLDDPALREDLRGAFPPRVLDRVGDRVDAHPLRREIVATRVANDVIDAHGPTFVARRVTELGVPAADVVRAQRIARDGLGAVALWERVERLHDLSPADQWSAMTLVDEAVRISSRWVLRHAPGAEIGPLAAATAQAAELVRADVAGILGGDRAAAHERRATALAERGVPQDLATALALLPELVHAPALVGLAQRTGRDVPAAAAGLVAVQDALWLSALHTAVAQLPPSGRAQRWAALSVTDELHDLAVELAGVALSEHPELEPAAAVGAALATRAVQVERFTTLARMVAGEGADVAGLGLVARRLRTVVGR</sequence>
<keyword evidence="7" id="KW-1185">Reference proteome</keyword>
<accession>A0A2T4UDQ6</accession>
<reference evidence="6 7" key="1">
    <citation type="submission" date="2018-03" db="EMBL/GenBank/DDBJ databases">
        <title>Aquarubrobacter algicola gen. nov., sp. nov., a novel actinobacterium isolated from shallow eutrophic lake during the end of cyanobacterial harmful algal blooms.</title>
        <authorList>
            <person name="Chun S.J."/>
        </authorList>
    </citation>
    <scope>NUCLEOTIDE SEQUENCE [LARGE SCALE GENOMIC DNA]</scope>
    <source>
        <strain evidence="6 7">Seoho-28</strain>
    </source>
</reference>